<dbReference type="FunFam" id="1.10.340.30:FF:000004">
    <property type="entry name" value="DNA-3-methyladenine glycosylase II"/>
    <property type="match status" value="1"/>
</dbReference>
<organism evidence="9">
    <name type="scientific">Bacteroides intestinalis</name>
    <dbReference type="NCBI Taxonomy" id="329854"/>
    <lineage>
        <taxon>Bacteria</taxon>
        <taxon>Pseudomonadati</taxon>
        <taxon>Bacteroidota</taxon>
        <taxon>Bacteroidia</taxon>
        <taxon>Bacteroidales</taxon>
        <taxon>Bacteroidaceae</taxon>
        <taxon>Bacteroides</taxon>
    </lineage>
</organism>
<evidence type="ECO:0000256" key="1">
    <source>
        <dbReference type="ARBA" id="ARBA00000086"/>
    </source>
</evidence>
<accession>A0A139KN36</accession>
<feature type="region of interest" description="Disordered" evidence="6">
    <location>
        <begin position="212"/>
        <end position="232"/>
    </location>
</feature>
<dbReference type="RefSeq" id="WP_061438391.1">
    <property type="nucleotide sequence ID" value="NZ_KQ968742.1"/>
</dbReference>
<dbReference type="SMART" id="SM00478">
    <property type="entry name" value="ENDO3c"/>
    <property type="match status" value="1"/>
</dbReference>
<dbReference type="EC" id="3.2.2.21" evidence="3"/>
<sequence>MADYNIFIYGEAEISYLKKRDKRLAEVIDKVDPIERKVIPDLFAALINSIVGQQISTKAHKTIWEKMVTALGEITPHVIDSLSDEELQRFGITFKKAAYIKSAAQKVLSGEFEIEALRTMPDEDVCTKLVELDGIGVWTAEMLMLFSMQRRNIFSFGDLALLRGMRMVYHHRVINKQLFTRYKKRFSPYASVASLYFWAVAGGAIDGMKDYTSVSNKNNGNRRENKSGKKSR</sequence>
<comment type="similarity">
    <text evidence="2">Belongs to the alkylbase DNA glycosidase AlkA family.</text>
</comment>
<dbReference type="GO" id="GO:0032993">
    <property type="term" value="C:protein-DNA complex"/>
    <property type="evidence" value="ECO:0007669"/>
    <property type="project" value="TreeGrafter"/>
</dbReference>
<evidence type="ECO:0000256" key="4">
    <source>
        <dbReference type="ARBA" id="ARBA00022763"/>
    </source>
</evidence>
<evidence type="ECO:0000313" key="10">
    <source>
        <dbReference type="Proteomes" id="UP000070319"/>
    </source>
</evidence>
<dbReference type="InterPro" id="IPR011257">
    <property type="entry name" value="DNA_glycosylase"/>
</dbReference>
<dbReference type="PATRIC" id="fig|329854.7.peg.5462"/>
<evidence type="ECO:0000256" key="7">
    <source>
        <dbReference type="SAM" id="Phobius"/>
    </source>
</evidence>
<protein>
    <recommendedName>
        <fullName evidence="3">DNA-3-methyladenine glycosylase II</fullName>
        <ecNumber evidence="3">3.2.2.21</ecNumber>
    </recommendedName>
</protein>
<feature type="domain" description="HhH-GPD" evidence="8">
    <location>
        <begin position="51"/>
        <end position="202"/>
    </location>
</feature>
<name>A0A139KN36_9BACE</name>
<comment type="caution">
    <text evidence="9">The sequence shown here is derived from an EMBL/GenBank/DDBJ whole genome shotgun (WGS) entry which is preliminary data.</text>
</comment>
<dbReference type="Proteomes" id="UP000070319">
    <property type="component" value="Unassembled WGS sequence"/>
</dbReference>
<gene>
    <name evidence="9" type="ORF">HMPREF2531_05389</name>
</gene>
<dbReference type="GO" id="GO:0008725">
    <property type="term" value="F:DNA-3-methyladenine glycosylase activity"/>
    <property type="evidence" value="ECO:0007669"/>
    <property type="project" value="TreeGrafter"/>
</dbReference>
<reference evidence="9 10" key="1">
    <citation type="submission" date="2016-02" db="EMBL/GenBank/DDBJ databases">
        <authorList>
            <person name="Wen L."/>
            <person name="He K."/>
            <person name="Yang H."/>
        </authorList>
    </citation>
    <scope>NUCLEOTIDE SEQUENCE [LARGE SCALE GENOMIC DNA]</scope>
    <source>
        <strain evidence="9 10">KLE1704</strain>
    </source>
</reference>
<keyword evidence="7" id="KW-0812">Transmembrane</keyword>
<evidence type="ECO:0000256" key="6">
    <source>
        <dbReference type="SAM" id="MobiDB-lite"/>
    </source>
</evidence>
<keyword evidence="4" id="KW-0227">DNA damage</keyword>
<comment type="catalytic activity">
    <reaction evidence="1">
        <text>Hydrolysis of alkylated DNA, releasing 3-methyladenine, 3-methylguanine, 7-methylguanine and 7-methyladenine.</text>
        <dbReference type="EC" id="3.2.2.21"/>
    </reaction>
</comment>
<dbReference type="InterPro" id="IPR051912">
    <property type="entry name" value="Alkylbase_DNA_Glycosylase/TA"/>
</dbReference>
<feature type="compositionally biased region" description="Basic and acidic residues" evidence="6">
    <location>
        <begin position="221"/>
        <end position="232"/>
    </location>
</feature>
<feature type="transmembrane region" description="Helical" evidence="7">
    <location>
        <begin position="186"/>
        <end position="205"/>
    </location>
</feature>
<dbReference type="Gene3D" id="1.10.1670.40">
    <property type="match status" value="1"/>
</dbReference>
<dbReference type="GO" id="GO:0032131">
    <property type="term" value="F:alkylated DNA binding"/>
    <property type="evidence" value="ECO:0007669"/>
    <property type="project" value="TreeGrafter"/>
</dbReference>
<evidence type="ECO:0000256" key="3">
    <source>
        <dbReference type="ARBA" id="ARBA00012000"/>
    </source>
</evidence>
<dbReference type="GO" id="GO:0006307">
    <property type="term" value="P:DNA alkylation repair"/>
    <property type="evidence" value="ECO:0007669"/>
    <property type="project" value="TreeGrafter"/>
</dbReference>
<dbReference type="SUPFAM" id="SSF48150">
    <property type="entry name" value="DNA-glycosylase"/>
    <property type="match status" value="1"/>
</dbReference>
<evidence type="ECO:0000313" key="9">
    <source>
        <dbReference type="EMBL" id="KXT40612.1"/>
    </source>
</evidence>
<keyword evidence="7" id="KW-1133">Transmembrane helix</keyword>
<dbReference type="InterPro" id="IPR003265">
    <property type="entry name" value="HhH-GPD_domain"/>
</dbReference>
<dbReference type="CDD" id="cd00056">
    <property type="entry name" value="ENDO3c"/>
    <property type="match status" value="1"/>
</dbReference>
<dbReference type="AlphaFoldDB" id="A0A139KN36"/>
<dbReference type="EMBL" id="LTDF01000178">
    <property type="protein sequence ID" value="KXT40612.1"/>
    <property type="molecule type" value="Genomic_DNA"/>
</dbReference>
<keyword evidence="5" id="KW-0234">DNA repair</keyword>
<dbReference type="Gene3D" id="1.10.340.30">
    <property type="entry name" value="Hypothetical protein, domain 2"/>
    <property type="match status" value="1"/>
</dbReference>
<dbReference type="GO" id="GO:0006285">
    <property type="term" value="P:base-excision repair, AP site formation"/>
    <property type="evidence" value="ECO:0007669"/>
    <property type="project" value="TreeGrafter"/>
</dbReference>
<evidence type="ECO:0000256" key="2">
    <source>
        <dbReference type="ARBA" id="ARBA00010817"/>
    </source>
</evidence>
<evidence type="ECO:0000256" key="5">
    <source>
        <dbReference type="ARBA" id="ARBA00023204"/>
    </source>
</evidence>
<dbReference type="GO" id="GO:0005737">
    <property type="term" value="C:cytoplasm"/>
    <property type="evidence" value="ECO:0007669"/>
    <property type="project" value="TreeGrafter"/>
</dbReference>
<evidence type="ECO:0000259" key="8">
    <source>
        <dbReference type="SMART" id="SM00478"/>
    </source>
</evidence>
<dbReference type="GO" id="GO:0043916">
    <property type="term" value="F:DNA-7-methylguanine glycosylase activity"/>
    <property type="evidence" value="ECO:0007669"/>
    <property type="project" value="TreeGrafter"/>
</dbReference>
<dbReference type="Pfam" id="PF00730">
    <property type="entry name" value="HhH-GPD"/>
    <property type="match status" value="1"/>
</dbReference>
<keyword evidence="7" id="KW-0472">Membrane</keyword>
<proteinExistence type="inferred from homology"/>
<dbReference type="PANTHER" id="PTHR43003:SF5">
    <property type="entry name" value="DNA-3-METHYLADENINE GLYCOSYLASE"/>
    <property type="match status" value="1"/>
</dbReference>
<dbReference type="PANTHER" id="PTHR43003">
    <property type="entry name" value="DNA-3-METHYLADENINE GLYCOSYLASE"/>
    <property type="match status" value="1"/>
</dbReference>